<dbReference type="Proteomes" id="UP001175226">
    <property type="component" value="Unassembled WGS sequence"/>
</dbReference>
<accession>A0AA39MY05</accession>
<name>A0AA39MY05_9AGAR</name>
<proteinExistence type="predicted"/>
<keyword evidence="2" id="KW-1185">Reference proteome</keyword>
<sequence length="182" mass="20697">MNAAAWPGKEYHATVDGRESSLQINNSGTFLLCLCLLLLMVNTSSEPRLVIVTSYVHYFAKVDEKIVEYVRICPLKSTVHPTTLSDRSCVSLERVLRPLSRCSASYKLTCRFRHTSRRVHLKSSLRRAVDSRCMAPLAKIGGYIEGTRHSQRWWRPVTMYSPGKDEEWQIGCGTNLSIFSLE</sequence>
<evidence type="ECO:0000313" key="2">
    <source>
        <dbReference type="Proteomes" id="UP001175226"/>
    </source>
</evidence>
<gene>
    <name evidence="1" type="ORF">EV421DRAFT_1297597</name>
</gene>
<dbReference type="AlphaFoldDB" id="A0AA39MY05"/>
<reference evidence="1" key="1">
    <citation type="submission" date="2023-06" db="EMBL/GenBank/DDBJ databases">
        <authorList>
            <consortium name="Lawrence Berkeley National Laboratory"/>
            <person name="Ahrendt S."/>
            <person name="Sahu N."/>
            <person name="Indic B."/>
            <person name="Wong-Bajracharya J."/>
            <person name="Merenyi Z."/>
            <person name="Ke H.-M."/>
            <person name="Monk M."/>
            <person name="Kocsube S."/>
            <person name="Drula E."/>
            <person name="Lipzen A."/>
            <person name="Balint B."/>
            <person name="Henrissat B."/>
            <person name="Andreopoulos B."/>
            <person name="Martin F.M."/>
            <person name="Harder C.B."/>
            <person name="Rigling D."/>
            <person name="Ford K.L."/>
            <person name="Foster G.D."/>
            <person name="Pangilinan J."/>
            <person name="Papanicolaou A."/>
            <person name="Barry K."/>
            <person name="LaButti K."/>
            <person name="Viragh M."/>
            <person name="Koriabine M."/>
            <person name="Yan M."/>
            <person name="Riley R."/>
            <person name="Champramary S."/>
            <person name="Plett K.L."/>
            <person name="Tsai I.J."/>
            <person name="Slot J."/>
            <person name="Sipos G."/>
            <person name="Plett J."/>
            <person name="Nagy L.G."/>
            <person name="Grigoriev I.V."/>
        </authorList>
    </citation>
    <scope>NUCLEOTIDE SEQUENCE</scope>
    <source>
        <strain evidence="1">FPL87.14</strain>
    </source>
</reference>
<protein>
    <submittedName>
        <fullName evidence="1">Uncharacterized protein</fullName>
    </submittedName>
</protein>
<organism evidence="1 2">
    <name type="scientific">Armillaria borealis</name>
    <dbReference type="NCBI Taxonomy" id="47425"/>
    <lineage>
        <taxon>Eukaryota</taxon>
        <taxon>Fungi</taxon>
        <taxon>Dikarya</taxon>
        <taxon>Basidiomycota</taxon>
        <taxon>Agaricomycotina</taxon>
        <taxon>Agaricomycetes</taxon>
        <taxon>Agaricomycetidae</taxon>
        <taxon>Agaricales</taxon>
        <taxon>Marasmiineae</taxon>
        <taxon>Physalacriaceae</taxon>
        <taxon>Armillaria</taxon>
    </lineage>
</organism>
<evidence type="ECO:0000313" key="1">
    <source>
        <dbReference type="EMBL" id="KAK0450035.1"/>
    </source>
</evidence>
<comment type="caution">
    <text evidence="1">The sequence shown here is derived from an EMBL/GenBank/DDBJ whole genome shotgun (WGS) entry which is preliminary data.</text>
</comment>
<dbReference type="EMBL" id="JAUEPT010000007">
    <property type="protein sequence ID" value="KAK0450035.1"/>
    <property type="molecule type" value="Genomic_DNA"/>
</dbReference>